<keyword evidence="1" id="KW-0433">Leucine-rich repeat</keyword>
<dbReference type="Proteomes" id="UP000230066">
    <property type="component" value="Unassembled WGS sequence"/>
</dbReference>
<dbReference type="GO" id="GO:0005737">
    <property type="term" value="C:cytoplasm"/>
    <property type="evidence" value="ECO:0007669"/>
    <property type="project" value="TreeGrafter"/>
</dbReference>
<dbReference type="Gene3D" id="3.80.10.10">
    <property type="entry name" value="Ribonuclease Inhibitor"/>
    <property type="match status" value="3"/>
</dbReference>
<evidence type="ECO:0000313" key="5">
    <source>
        <dbReference type="Proteomes" id="UP000230066"/>
    </source>
</evidence>
<organism evidence="4 5">
    <name type="scientific">Fasciola hepatica</name>
    <name type="common">Liver fluke</name>
    <dbReference type="NCBI Taxonomy" id="6192"/>
    <lineage>
        <taxon>Eukaryota</taxon>
        <taxon>Metazoa</taxon>
        <taxon>Spiralia</taxon>
        <taxon>Lophotrochozoa</taxon>
        <taxon>Platyhelminthes</taxon>
        <taxon>Trematoda</taxon>
        <taxon>Digenea</taxon>
        <taxon>Plagiorchiida</taxon>
        <taxon>Echinostomata</taxon>
        <taxon>Echinostomatoidea</taxon>
        <taxon>Fasciolidae</taxon>
        <taxon>Fasciola</taxon>
    </lineage>
</organism>
<dbReference type="InterPro" id="IPR003591">
    <property type="entry name" value="Leu-rich_rpt_typical-subtyp"/>
</dbReference>
<accession>A0A4E0RIQ8</accession>
<comment type="caution">
    <text evidence="4">The sequence shown here is derived from an EMBL/GenBank/DDBJ whole genome shotgun (WGS) entry which is preliminary data.</text>
</comment>
<dbReference type="Pfam" id="PF14580">
    <property type="entry name" value="LRR_9"/>
    <property type="match status" value="1"/>
</dbReference>
<dbReference type="InterPro" id="IPR032675">
    <property type="entry name" value="LRR_dom_sf"/>
</dbReference>
<dbReference type="AlphaFoldDB" id="A0A4E0RIQ8"/>
<dbReference type="PROSITE" id="PS51450">
    <property type="entry name" value="LRR"/>
    <property type="match status" value="2"/>
</dbReference>
<keyword evidence="2" id="KW-0677">Repeat</keyword>
<dbReference type="EMBL" id="JXXN02000075">
    <property type="protein sequence ID" value="THD28769.1"/>
    <property type="molecule type" value="Genomic_DNA"/>
</dbReference>
<evidence type="ECO:0000256" key="3">
    <source>
        <dbReference type="SAM" id="MobiDB-lite"/>
    </source>
</evidence>
<dbReference type="Pfam" id="PF12799">
    <property type="entry name" value="LRR_4"/>
    <property type="match status" value="1"/>
</dbReference>
<dbReference type="PANTHER" id="PTHR15454">
    <property type="entry name" value="NISCHARIN RELATED"/>
    <property type="match status" value="1"/>
</dbReference>
<dbReference type="InterPro" id="IPR025875">
    <property type="entry name" value="Leu-rich_rpt_4"/>
</dbReference>
<proteinExistence type="predicted"/>
<sequence length="314" mass="36073">MLASVDLLETFLFLRHVNLAFNQLTDLTPLEKLHNLRELNASNNRIAKFPVGQWPSMTHLNLNNNAVAQLRHTCMPKLLILCLNNNQIRRLTEPETGAPYFTEENFPRLHTLQLAQNKLYLVDSTPNDPNAPNTLDIRLPRLRALFLGGNSLTSLAVYSRQVIRQNTSELSDEKSLSDETEPVREEIVKERDQSALGVLPELSVLNLRCNGLHELDGLTLETVPKLQYLNLRENFIDSMGEIEKLQQLPRLQTMIFLENPIIEMKDYRLEMRVTVPSLRRLDKDVYTEQENEEADLLLEQRRQEKAAADVSGIK</sequence>
<dbReference type="InterPro" id="IPR001611">
    <property type="entry name" value="Leu-rich_rpt"/>
</dbReference>
<feature type="compositionally biased region" description="Basic and acidic residues" evidence="3">
    <location>
        <begin position="171"/>
        <end position="187"/>
    </location>
</feature>
<name>A0A4E0RIQ8_FASHE</name>
<protein>
    <submittedName>
        <fullName evidence="4">Leucine-rich repeat-containing protein 23</fullName>
    </submittedName>
</protein>
<gene>
    <name evidence="4" type="ORF">D915_000400</name>
</gene>
<keyword evidence="5" id="KW-1185">Reference proteome</keyword>
<evidence type="ECO:0000313" key="4">
    <source>
        <dbReference type="EMBL" id="THD28769.1"/>
    </source>
</evidence>
<dbReference type="SUPFAM" id="SSF52058">
    <property type="entry name" value="L domain-like"/>
    <property type="match status" value="1"/>
</dbReference>
<evidence type="ECO:0000256" key="2">
    <source>
        <dbReference type="ARBA" id="ARBA00022737"/>
    </source>
</evidence>
<feature type="region of interest" description="Disordered" evidence="3">
    <location>
        <begin position="168"/>
        <end position="187"/>
    </location>
</feature>
<dbReference type="SMART" id="SM00364">
    <property type="entry name" value="LRR_BAC"/>
    <property type="match status" value="4"/>
</dbReference>
<reference evidence="4" key="1">
    <citation type="submission" date="2019-03" db="EMBL/GenBank/DDBJ databases">
        <title>Improved annotation for the trematode Fasciola hepatica.</title>
        <authorList>
            <person name="Choi Y.-J."/>
            <person name="Martin J."/>
            <person name="Mitreva M."/>
        </authorList>
    </citation>
    <scope>NUCLEOTIDE SEQUENCE [LARGE SCALE GENOMIC DNA]</scope>
</reference>
<evidence type="ECO:0000256" key="1">
    <source>
        <dbReference type="ARBA" id="ARBA00022614"/>
    </source>
</evidence>
<dbReference type="SMART" id="SM00369">
    <property type="entry name" value="LRR_TYP"/>
    <property type="match status" value="4"/>
</dbReference>